<feature type="compositionally biased region" description="Basic and acidic residues" evidence="8">
    <location>
        <begin position="195"/>
        <end position="204"/>
    </location>
</feature>
<evidence type="ECO:0000256" key="3">
    <source>
        <dbReference type="ARBA" id="ARBA00023125"/>
    </source>
</evidence>
<feature type="region of interest" description="Disordered" evidence="8">
    <location>
        <begin position="97"/>
        <end position="128"/>
    </location>
</feature>
<dbReference type="HOGENOM" id="CLU_054767_0_0_1"/>
<dbReference type="PROSITE" id="PS00027">
    <property type="entry name" value="HOMEOBOX_1"/>
    <property type="match status" value="1"/>
</dbReference>
<dbReference type="PANTHER" id="PTHR45874">
    <property type="entry name" value="HOMEOBOX PROTEIN ABDOMINAL-B"/>
    <property type="match status" value="1"/>
</dbReference>
<keyword evidence="4 6" id="KW-0371">Homeobox</keyword>
<evidence type="ECO:0000259" key="9">
    <source>
        <dbReference type="PROSITE" id="PS50071"/>
    </source>
</evidence>
<dbReference type="GO" id="GO:0000981">
    <property type="term" value="F:DNA-binding transcription factor activity, RNA polymerase II-specific"/>
    <property type="evidence" value="ECO:0000318"/>
    <property type="project" value="GO_Central"/>
</dbReference>
<evidence type="ECO:0000313" key="11">
    <source>
        <dbReference type="Proteomes" id="UP000008144"/>
    </source>
</evidence>
<feature type="region of interest" description="Disordered" evidence="8">
    <location>
        <begin position="311"/>
        <end position="331"/>
    </location>
</feature>
<dbReference type="Pfam" id="PF00046">
    <property type="entry name" value="Homeodomain"/>
    <property type="match status" value="1"/>
</dbReference>
<evidence type="ECO:0000256" key="8">
    <source>
        <dbReference type="SAM" id="MobiDB-lite"/>
    </source>
</evidence>
<dbReference type="PROSITE" id="PS50071">
    <property type="entry name" value="HOMEOBOX_2"/>
    <property type="match status" value="1"/>
</dbReference>
<organism evidence="10 11">
    <name type="scientific">Ciona intestinalis</name>
    <name type="common">Transparent sea squirt</name>
    <name type="synonym">Ascidia intestinalis</name>
    <dbReference type="NCBI Taxonomy" id="7719"/>
    <lineage>
        <taxon>Eukaryota</taxon>
        <taxon>Metazoa</taxon>
        <taxon>Chordata</taxon>
        <taxon>Tunicata</taxon>
        <taxon>Ascidiacea</taxon>
        <taxon>Phlebobranchia</taxon>
        <taxon>Cionidae</taxon>
        <taxon>Ciona</taxon>
    </lineage>
</organism>
<reference evidence="10" key="3">
    <citation type="submission" date="2025-09" db="UniProtKB">
        <authorList>
            <consortium name="Ensembl"/>
        </authorList>
    </citation>
    <scope>IDENTIFICATION</scope>
</reference>
<dbReference type="CDD" id="cd00086">
    <property type="entry name" value="homeodomain"/>
    <property type="match status" value="1"/>
</dbReference>
<dbReference type="InterPro" id="IPR001356">
    <property type="entry name" value="HD"/>
</dbReference>
<keyword evidence="11" id="KW-1185">Reference proteome</keyword>
<evidence type="ECO:0000256" key="5">
    <source>
        <dbReference type="ARBA" id="ARBA00023242"/>
    </source>
</evidence>
<dbReference type="SMART" id="SM00389">
    <property type="entry name" value="HOX"/>
    <property type="match status" value="1"/>
</dbReference>
<evidence type="ECO:0000256" key="2">
    <source>
        <dbReference type="ARBA" id="ARBA00006317"/>
    </source>
</evidence>
<evidence type="ECO:0000256" key="7">
    <source>
        <dbReference type="RuleBase" id="RU000682"/>
    </source>
</evidence>
<protein>
    <submittedName>
        <fullName evidence="10">Hox10 protein</fullName>
    </submittedName>
</protein>
<dbReference type="InterPro" id="IPR009057">
    <property type="entry name" value="Homeodomain-like_sf"/>
</dbReference>
<comment type="subcellular location">
    <subcellularLocation>
        <location evidence="1 6 7">Nucleus</location>
    </subcellularLocation>
</comment>
<dbReference type="PANTHER" id="PTHR45874:SF4">
    <property type="entry name" value="HOMEOBOX PROTEIN ABDOMINAL-B"/>
    <property type="match status" value="1"/>
</dbReference>
<dbReference type="GO" id="GO:0006357">
    <property type="term" value="P:regulation of transcription by RNA polymerase II"/>
    <property type="evidence" value="ECO:0000318"/>
    <property type="project" value="GO_Central"/>
</dbReference>
<reference evidence="10" key="2">
    <citation type="submission" date="2025-08" db="UniProtKB">
        <authorList>
            <consortium name="Ensembl"/>
        </authorList>
    </citation>
    <scope>IDENTIFICATION</scope>
</reference>
<keyword evidence="5 6" id="KW-0539">Nucleus</keyword>
<comment type="similarity">
    <text evidence="2">Belongs to the Abd-B homeobox family.</text>
</comment>
<evidence type="ECO:0000256" key="4">
    <source>
        <dbReference type="ARBA" id="ARBA00023155"/>
    </source>
</evidence>
<dbReference type="STRING" id="7719.ENSCINP00000001927"/>
<dbReference type="InterPro" id="IPR046333">
    <property type="entry name" value="HXA10/ABDB-like"/>
</dbReference>
<dbReference type="OMA" id="KHWLTAS"/>
<evidence type="ECO:0000256" key="6">
    <source>
        <dbReference type="PROSITE-ProRule" id="PRU00108"/>
    </source>
</evidence>
<sequence length="435" mass="48614">MDIQPQTSKESDKHDPLFGYNAPFTVNNGFQPPQLRNPHTGVFPPNPQAPPHYIGYRGGGESPGLETKRPPSLVGSKIHPEYQYGGISQHQELGSRFTGFRASPPTSNDTKYYNGGSPATNFPGIDTEPQLTPLKSNIEKMTSEKDNNGKHDVISNIDREAAFYNEEGRGSGGVTLPPFPGLPQIKTSTPPADEWTGRENRSDDYSTAAYSGNDVTKTSSTFVEDSPSHVTTKEETEDAGEEADPTKHWLTASGRKKRVPYTKYQLLELEKEFHYNQYLSRERRLEVAKSVKLTDRQVKIWFQNRRMKWKKERREERQRDDHHPMSGIHHQGMTHPGVPHPGMHAYSSTAAALAAAGIGHLNHHPFNNQPPMVPDISQHYGYPATSALPAPARHHGATVNQMVAAADFFTNWHHPYQVPTRDPTNPTLPLGCMYN</sequence>
<dbReference type="InParanoid" id="F6VEV6"/>
<feature type="domain" description="Homeobox" evidence="9">
    <location>
        <begin position="252"/>
        <end position="312"/>
    </location>
</feature>
<accession>F6VEV6</accession>
<proteinExistence type="inferred from homology"/>
<evidence type="ECO:0000256" key="1">
    <source>
        <dbReference type="ARBA" id="ARBA00004123"/>
    </source>
</evidence>
<dbReference type="GO" id="GO:0000978">
    <property type="term" value="F:RNA polymerase II cis-regulatory region sequence-specific DNA binding"/>
    <property type="evidence" value="ECO:0000318"/>
    <property type="project" value="GO_Central"/>
</dbReference>
<name>F6VEV6_CIOIN</name>
<keyword evidence="3 6" id="KW-0238">DNA-binding</keyword>
<dbReference type="SUPFAM" id="SSF46689">
    <property type="entry name" value="Homeodomain-like"/>
    <property type="match status" value="1"/>
</dbReference>
<feature type="region of interest" description="Disordered" evidence="8">
    <location>
        <begin position="1"/>
        <end position="79"/>
    </location>
</feature>
<dbReference type="InterPro" id="IPR020479">
    <property type="entry name" value="HD_metazoa"/>
</dbReference>
<dbReference type="Proteomes" id="UP000008144">
    <property type="component" value="Unassembled WGS sequence"/>
</dbReference>
<feature type="region of interest" description="Disordered" evidence="8">
    <location>
        <begin position="168"/>
        <end position="248"/>
    </location>
</feature>
<evidence type="ECO:0000313" key="10">
    <source>
        <dbReference type="Ensembl" id="ENSCINP00000001927.3"/>
    </source>
</evidence>
<dbReference type="AlphaFoldDB" id="F6VEV6"/>
<dbReference type="Ensembl" id="ENSCINT00000001927.3">
    <property type="protein sequence ID" value="ENSCINP00000001927.3"/>
    <property type="gene ID" value="ENSCING00000001031.3"/>
</dbReference>
<dbReference type="InterPro" id="IPR017970">
    <property type="entry name" value="Homeobox_CS"/>
</dbReference>
<dbReference type="Gene3D" id="1.10.10.60">
    <property type="entry name" value="Homeodomain-like"/>
    <property type="match status" value="1"/>
</dbReference>
<dbReference type="GO" id="GO:0005634">
    <property type="term" value="C:nucleus"/>
    <property type="evidence" value="ECO:0000318"/>
    <property type="project" value="GO_Central"/>
</dbReference>
<gene>
    <name evidence="10" type="primary">hox10</name>
</gene>
<feature type="compositionally biased region" description="Basic and acidic residues" evidence="8">
    <location>
        <begin position="312"/>
        <end position="324"/>
    </location>
</feature>
<feature type="compositionally biased region" description="Polar residues" evidence="8">
    <location>
        <begin position="208"/>
        <end position="223"/>
    </location>
</feature>
<dbReference type="GeneTree" id="ENSGT00940000158266"/>
<feature type="DNA-binding region" description="Homeobox" evidence="6">
    <location>
        <begin position="254"/>
        <end position="313"/>
    </location>
</feature>
<dbReference type="PRINTS" id="PR00024">
    <property type="entry name" value="HOMEOBOX"/>
</dbReference>
<reference evidence="11" key="1">
    <citation type="journal article" date="2002" name="Science">
        <title>The draft genome of Ciona intestinalis: insights into chordate and vertebrate origins.</title>
        <authorList>
            <person name="Dehal P."/>
            <person name="Satou Y."/>
            <person name="Campbell R.K."/>
            <person name="Chapman J."/>
            <person name="Degnan B."/>
            <person name="De Tomaso A."/>
            <person name="Davidson B."/>
            <person name="Di Gregorio A."/>
            <person name="Gelpke M."/>
            <person name="Goodstein D.M."/>
            <person name="Harafuji N."/>
            <person name="Hastings K.E."/>
            <person name="Ho I."/>
            <person name="Hotta K."/>
            <person name="Huang W."/>
            <person name="Kawashima T."/>
            <person name="Lemaire P."/>
            <person name="Martinez D."/>
            <person name="Meinertzhagen I.A."/>
            <person name="Necula S."/>
            <person name="Nonaka M."/>
            <person name="Putnam N."/>
            <person name="Rash S."/>
            <person name="Saiga H."/>
            <person name="Satake M."/>
            <person name="Terry A."/>
            <person name="Yamada L."/>
            <person name="Wang H.G."/>
            <person name="Awazu S."/>
            <person name="Azumi K."/>
            <person name="Boore J."/>
            <person name="Branno M."/>
            <person name="Chin-Bow S."/>
            <person name="DeSantis R."/>
            <person name="Doyle S."/>
            <person name="Francino P."/>
            <person name="Keys D.N."/>
            <person name="Haga S."/>
            <person name="Hayashi H."/>
            <person name="Hino K."/>
            <person name="Imai K.S."/>
            <person name="Inaba K."/>
            <person name="Kano S."/>
            <person name="Kobayashi K."/>
            <person name="Kobayashi M."/>
            <person name="Lee B.I."/>
            <person name="Makabe K.W."/>
            <person name="Manohar C."/>
            <person name="Matassi G."/>
            <person name="Medina M."/>
            <person name="Mochizuki Y."/>
            <person name="Mount S."/>
            <person name="Morishita T."/>
            <person name="Miura S."/>
            <person name="Nakayama A."/>
            <person name="Nishizaka S."/>
            <person name="Nomoto H."/>
            <person name="Ohta F."/>
            <person name="Oishi K."/>
            <person name="Rigoutsos I."/>
            <person name="Sano M."/>
            <person name="Sasaki A."/>
            <person name="Sasakura Y."/>
            <person name="Shoguchi E."/>
            <person name="Shin-i T."/>
            <person name="Spagnuolo A."/>
            <person name="Stainier D."/>
            <person name="Suzuki M.M."/>
            <person name="Tassy O."/>
            <person name="Takatori N."/>
            <person name="Tokuoka M."/>
            <person name="Yagi K."/>
            <person name="Yoshizaki F."/>
            <person name="Wada S."/>
            <person name="Zhang C."/>
            <person name="Hyatt P.D."/>
            <person name="Larimer F."/>
            <person name="Detter C."/>
            <person name="Doggett N."/>
            <person name="Glavina T."/>
            <person name="Hawkins T."/>
            <person name="Richardson P."/>
            <person name="Lucas S."/>
            <person name="Kohara Y."/>
            <person name="Levine M."/>
            <person name="Satoh N."/>
            <person name="Rokhsar D.S."/>
        </authorList>
    </citation>
    <scope>NUCLEOTIDE SEQUENCE [LARGE SCALE GENOMIC DNA]</scope>
</reference>